<dbReference type="RefSeq" id="YP_009101130.1">
    <property type="nucleotide sequence ID" value="NC_025442.1"/>
</dbReference>
<protein>
    <submittedName>
        <fullName evidence="1">Uncharacterized protein</fullName>
    </submittedName>
</protein>
<dbReference type="Proteomes" id="UP000030047">
    <property type="component" value="Segment"/>
</dbReference>
<accession>A0A097P4A8</accession>
<gene>
    <name evidence="1" type="primary">35</name>
    <name evidence="1" type="ORF">CHI_35</name>
</gene>
<keyword evidence="2" id="KW-1185">Reference proteome</keyword>
<sequence>MPVVWHCGFNGIINNTMGQGQSNLFINTNMTSGASYALAADNLINNVFGRGGNADQNGGALPLIQYYGRKWSSTAGYGNSYVFGRVKPSYFDNSVPCLSSEMSQPTNQSDWYGGWSLRVDTLFPTDYQTASWRMGFRIGRAPHPTYNMGYAVSICPAGVNAAESLAFYNIAVGSGSIPEKYVEVEWLADTKSLNIFMDDELVSARTNYTAASMAFGIILMCEHYVGGNLSQTPFFGFELRDMYIQRILSEADQRLGSSTKVYAFNPVTDDAVQFSRPDAYASNASVVQTPIGAGGITPAPSQTPAILGADVVGQQDLYNIDISKVSTRLASIEAVNVRTMARNPLLGNRQSAAIAKSGATQTQSEQTSKLEQGGLWRFNTLQMISDPADGSRWNLTKLAGLKVGTKFVA</sequence>
<dbReference type="KEGG" id="vg:72301884"/>
<reference evidence="1 2" key="1">
    <citation type="submission" date="2014-09" db="EMBL/GenBank/DDBJ databases">
        <authorList>
            <person name="Hendrix R.W."/>
            <person name="Ko C."/>
            <person name="Jacobs-Sera D."/>
            <person name="Hatfull G.F."/>
            <person name="Kropinski A.M."/>
            <person name="Denyes J.M."/>
            <person name="Erhardt M."/>
            <person name="Hughes K.T."/>
            <person name="Casjens S.R."/>
        </authorList>
    </citation>
    <scope>NUCLEOTIDE SEQUENCE [LARGE SCALE GENOMIC DNA]</scope>
</reference>
<proteinExistence type="predicted"/>
<evidence type="ECO:0000313" key="1">
    <source>
        <dbReference type="EMBL" id="AIU37964.1"/>
    </source>
</evidence>
<dbReference type="EMBL" id="KM458633">
    <property type="protein sequence ID" value="AIU37964.1"/>
    <property type="molecule type" value="Genomic_DNA"/>
</dbReference>
<organism evidence="1 2">
    <name type="scientific">Chivirus chi</name>
    <dbReference type="NCBI Taxonomy" id="1541887"/>
    <lineage>
        <taxon>Viruses</taxon>
        <taxon>Duplodnaviria</taxon>
        <taxon>Heunggongvirae</taxon>
        <taxon>Uroviricota</taxon>
        <taxon>Caudoviricetes</taxon>
        <taxon>Casjensviridae</taxon>
        <taxon>Chivirus</taxon>
    </lineage>
</organism>
<dbReference type="OrthoDB" id="4449at10239"/>
<evidence type="ECO:0000313" key="2">
    <source>
        <dbReference type="Proteomes" id="UP000030047"/>
    </source>
</evidence>
<dbReference type="GeneID" id="72301884"/>
<name>A0A097P4A8_9CAUD</name>